<evidence type="ECO:0000256" key="2">
    <source>
        <dbReference type="ARBA" id="ARBA00022475"/>
    </source>
</evidence>
<evidence type="ECO:0000313" key="8">
    <source>
        <dbReference type="EMBL" id="RZS65240.1"/>
    </source>
</evidence>
<dbReference type="Pfam" id="PF07690">
    <property type="entry name" value="MFS_1"/>
    <property type="match status" value="1"/>
</dbReference>
<protein>
    <submittedName>
        <fullName evidence="8">Putative MFS family arabinose efflux permease</fullName>
    </submittedName>
</protein>
<feature type="transmembrane region" description="Helical" evidence="6">
    <location>
        <begin position="177"/>
        <end position="198"/>
    </location>
</feature>
<dbReference type="SUPFAM" id="SSF103473">
    <property type="entry name" value="MFS general substrate transporter"/>
    <property type="match status" value="1"/>
</dbReference>
<dbReference type="Gene3D" id="1.20.1250.20">
    <property type="entry name" value="MFS general substrate transporter like domains"/>
    <property type="match status" value="1"/>
</dbReference>
<dbReference type="EMBL" id="SGWZ01000006">
    <property type="protein sequence ID" value="RZS65240.1"/>
    <property type="molecule type" value="Genomic_DNA"/>
</dbReference>
<reference evidence="8 9" key="1">
    <citation type="submission" date="2019-02" db="EMBL/GenBank/DDBJ databases">
        <title>Genomic Encyclopedia of Type Strains, Phase IV (KMG-IV): sequencing the most valuable type-strain genomes for metagenomic binning, comparative biology and taxonomic classification.</title>
        <authorList>
            <person name="Goeker M."/>
        </authorList>
    </citation>
    <scope>NUCLEOTIDE SEQUENCE [LARGE SCALE GENOMIC DNA]</scope>
    <source>
        <strain evidence="8 9">DSM 16618</strain>
    </source>
</reference>
<proteinExistence type="predicted"/>
<dbReference type="AlphaFoldDB" id="A0A4V2EZ48"/>
<keyword evidence="4 6" id="KW-1133">Transmembrane helix</keyword>
<comment type="subcellular location">
    <subcellularLocation>
        <location evidence="1">Cell membrane</location>
        <topology evidence="1">Multi-pass membrane protein</topology>
    </subcellularLocation>
</comment>
<feature type="transmembrane region" description="Helical" evidence="6">
    <location>
        <begin position="225"/>
        <end position="247"/>
    </location>
</feature>
<dbReference type="Proteomes" id="UP000292039">
    <property type="component" value="Unassembled WGS sequence"/>
</dbReference>
<comment type="caution">
    <text evidence="8">The sequence shown here is derived from an EMBL/GenBank/DDBJ whole genome shotgun (WGS) entry which is preliminary data.</text>
</comment>
<evidence type="ECO:0000256" key="5">
    <source>
        <dbReference type="ARBA" id="ARBA00023136"/>
    </source>
</evidence>
<keyword evidence="5 6" id="KW-0472">Membrane</keyword>
<feature type="transmembrane region" description="Helical" evidence="6">
    <location>
        <begin position="21"/>
        <end position="47"/>
    </location>
</feature>
<evidence type="ECO:0000256" key="4">
    <source>
        <dbReference type="ARBA" id="ARBA00022989"/>
    </source>
</evidence>
<evidence type="ECO:0000256" key="1">
    <source>
        <dbReference type="ARBA" id="ARBA00004651"/>
    </source>
</evidence>
<name>A0A4V2EZ48_9BURK</name>
<evidence type="ECO:0000313" key="9">
    <source>
        <dbReference type="Proteomes" id="UP000292039"/>
    </source>
</evidence>
<dbReference type="GO" id="GO:0022857">
    <property type="term" value="F:transmembrane transporter activity"/>
    <property type="evidence" value="ECO:0007669"/>
    <property type="project" value="InterPro"/>
</dbReference>
<sequence>MKRTPLFPGTNATDRGAVSVYGLNAAAVLALGTFVVGTDAFIVAAFLPSMAQELGVTQAMAGQSVTLFALAYAVLAPVIAVLSATVKRRRLLVLALILLGLANLGSAMANSFGLLIASRVAAAAAAAAYTPNAGAAAAAMVRPDSRARALAIVIGGLTAATAFGIPLGHWVSTALSWRATFLLIAALCAAAALCIGMAMPEMPGGARVTLRQRLAVLQHRQVRRILPLTVLGMAACYAPYAFTLPILDGLLGHSESVTAMLLCYGLGAVAGNYLSGWATDRLGPVTVLTGAYALMFCALSAMALAWRHPPVAPVWAAMLMIGWGASSWAQTPAQQHRLIASAPQETAFVIALNSSAIYLGISMGTAIGSQSMQTDANLTLWYGGMLSAAALCYLLMTATRPARQ</sequence>
<feature type="transmembrane region" description="Helical" evidence="6">
    <location>
        <begin position="67"/>
        <end position="84"/>
    </location>
</feature>
<dbReference type="GO" id="GO:0005886">
    <property type="term" value="C:plasma membrane"/>
    <property type="evidence" value="ECO:0007669"/>
    <property type="project" value="UniProtKB-SubCell"/>
</dbReference>
<organism evidence="8 9">
    <name type="scientific">Kerstersia gyiorum</name>
    <dbReference type="NCBI Taxonomy" id="206506"/>
    <lineage>
        <taxon>Bacteria</taxon>
        <taxon>Pseudomonadati</taxon>
        <taxon>Pseudomonadota</taxon>
        <taxon>Betaproteobacteria</taxon>
        <taxon>Burkholderiales</taxon>
        <taxon>Alcaligenaceae</taxon>
        <taxon>Kerstersia</taxon>
    </lineage>
</organism>
<evidence type="ECO:0000256" key="6">
    <source>
        <dbReference type="SAM" id="Phobius"/>
    </source>
</evidence>
<dbReference type="InterPro" id="IPR020846">
    <property type="entry name" value="MFS_dom"/>
</dbReference>
<feature type="transmembrane region" description="Helical" evidence="6">
    <location>
        <begin position="285"/>
        <end position="306"/>
    </location>
</feature>
<dbReference type="InterPro" id="IPR036259">
    <property type="entry name" value="MFS_trans_sf"/>
</dbReference>
<feature type="domain" description="Major facilitator superfamily (MFS) profile" evidence="7">
    <location>
        <begin position="25"/>
        <end position="401"/>
    </location>
</feature>
<feature type="transmembrane region" description="Helical" evidence="6">
    <location>
        <begin position="91"/>
        <end position="109"/>
    </location>
</feature>
<dbReference type="RefSeq" id="WP_130487648.1">
    <property type="nucleotide sequence ID" value="NZ_CBCSEB010000004.1"/>
</dbReference>
<keyword evidence="2" id="KW-1003">Cell membrane</keyword>
<evidence type="ECO:0000256" key="3">
    <source>
        <dbReference type="ARBA" id="ARBA00022692"/>
    </source>
</evidence>
<feature type="transmembrane region" description="Helical" evidence="6">
    <location>
        <begin position="259"/>
        <end position="278"/>
    </location>
</feature>
<feature type="transmembrane region" description="Helical" evidence="6">
    <location>
        <begin position="350"/>
        <end position="368"/>
    </location>
</feature>
<dbReference type="PANTHER" id="PTHR43124:SF10">
    <property type="entry name" value="PURINE EFFLUX PUMP PBUE"/>
    <property type="match status" value="1"/>
</dbReference>
<dbReference type="PROSITE" id="PS50850">
    <property type="entry name" value="MFS"/>
    <property type="match status" value="1"/>
</dbReference>
<feature type="transmembrane region" description="Helical" evidence="6">
    <location>
        <begin position="380"/>
        <end position="398"/>
    </location>
</feature>
<evidence type="ECO:0000259" key="7">
    <source>
        <dbReference type="PROSITE" id="PS50850"/>
    </source>
</evidence>
<dbReference type="InterPro" id="IPR011701">
    <property type="entry name" value="MFS"/>
</dbReference>
<gene>
    <name evidence="8" type="ORF">EV679_3027</name>
</gene>
<accession>A0A4V2EZ48</accession>
<dbReference type="PANTHER" id="PTHR43124">
    <property type="entry name" value="PURINE EFFLUX PUMP PBUE"/>
    <property type="match status" value="1"/>
</dbReference>
<keyword evidence="3 6" id="KW-0812">Transmembrane</keyword>
<dbReference type="CDD" id="cd17324">
    <property type="entry name" value="MFS_NepI_like"/>
    <property type="match status" value="1"/>
</dbReference>
<feature type="transmembrane region" description="Helical" evidence="6">
    <location>
        <begin position="115"/>
        <end position="137"/>
    </location>
</feature>
<feature type="transmembrane region" description="Helical" evidence="6">
    <location>
        <begin position="312"/>
        <end position="329"/>
    </location>
</feature>
<feature type="transmembrane region" description="Helical" evidence="6">
    <location>
        <begin position="149"/>
        <end position="171"/>
    </location>
</feature>
<dbReference type="InterPro" id="IPR050189">
    <property type="entry name" value="MFS_Efflux_Transporters"/>
</dbReference>